<dbReference type="InterPro" id="IPR000571">
    <property type="entry name" value="Znf_CCCH"/>
</dbReference>
<dbReference type="SMART" id="SM00356">
    <property type="entry name" value="ZnF_C3H1"/>
    <property type="match status" value="1"/>
</dbReference>
<dbReference type="PROSITE" id="PS50103">
    <property type="entry name" value="ZF_C3H1"/>
    <property type="match status" value="1"/>
</dbReference>
<evidence type="ECO:0000256" key="2">
    <source>
        <dbReference type="ARBA" id="ARBA00022771"/>
    </source>
</evidence>
<proteinExistence type="predicted"/>
<evidence type="ECO:0000256" key="3">
    <source>
        <dbReference type="ARBA" id="ARBA00022833"/>
    </source>
</evidence>
<feature type="zinc finger region" description="C3H1-type" evidence="4">
    <location>
        <begin position="154"/>
        <end position="181"/>
    </location>
</feature>
<dbReference type="EMBL" id="JAKJXO020000004">
    <property type="protein sequence ID" value="KAL1606845.1"/>
    <property type="molecule type" value="Genomic_DNA"/>
</dbReference>
<accession>A0ABR3RQX8</accession>
<evidence type="ECO:0000259" key="5">
    <source>
        <dbReference type="PROSITE" id="PS50103"/>
    </source>
</evidence>
<dbReference type="InterPro" id="IPR036855">
    <property type="entry name" value="Znf_CCCH_sf"/>
</dbReference>
<evidence type="ECO:0000313" key="6">
    <source>
        <dbReference type="EMBL" id="KAL1606845.1"/>
    </source>
</evidence>
<keyword evidence="1 4" id="KW-0479">Metal-binding</keyword>
<organism evidence="6 7">
    <name type="scientific">Paraconiothyrium brasiliense</name>
    <dbReference type="NCBI Taxonomy" id="300254"/>
    <lineage>
        <taxon>Eukaryota</taxon>
        <taxon>Fungi</taxon>
        <taxon>Dikarya</taxon>
        <taxon>Ascomycota</taxon>
        <taxon>Pezizomycotina</taxon>
        <taxon>Dothideomycetes</taxon>
        <taxon>Pleosporomycetidae</taxon>
        <taxon>Pleosporales</taxon>
        <taxon>Massarineae</taxon>
        <taxon>Didymosphaeriaceae</taxon>
        <taxon>Paraconiothyrium</taxon>
    </lineage>
</organism>
<keyword evidence="3 4" id="KW-0862">Zinc</keyword>
<sequence>MTGSSQAADVQQEGLLSSKDAEGRTIHSYINAKGETLFITEAALPVSWPYTDIKPDGNVGETSSTLYEHRQQEIFKSLAAAFEWGGEPIDPKSVYNAADPKNSFHAEWLKYQNKVGKSYAPASVPYVLQNAKADGLDMPKDNEGFDAYAQRLKGASKKECRYWPLGTCKNGDKCDFYHDPVKAPNAGAPISNMYWRPKQGMRTKSAAA</sequence>
<comment type="caution">
    <text evidence="6">The sequence shown here is derived from an EMBL/GenBank/DDBJ whole genome shotgun (WGS) entry which is preliminary data.</text>
</comment>
<evidence type="ECO:0000313" key="7">
    <source>
        <dbReference type="Proteomes" id="UP001521785"/>
    </source>
</evidence>
<keyword evidence="2 4" id="KW-0863">Zinc-finger</keyword>
<reference evidence="6 7" key="1">
    <citation type="submission" date="2024-02" db="EMBL/GenBank/DDBJ databases">
        <title>De novo assembly and annotation of 12 fungi associated with fruit tree decline syndrome in Ontario, Canada.</title>
        <authorList>
            <person name="Sulman M."/>
            <person name="Ellouze W."/>
            <person name="Ilyukhin E."/>
        </authorList>
    </citation>
    <scope>NUCLEOTIDE SEQUENCE [LARGE SCALE GENOMIC DNA]</scope>
    <source>
        <strain evidence="6 7">M42-189</strain>
    </source>
</reference>
<name>A0ABR3RQX8_9PLEO</name>
<dbReference type="Proteomes" id="UP001521785">
    <property type="component" value="Unassembled WGS sequence"/>
</dbReference>
<keyword evidence="7" id="KW-1185">Reference proteome</keyword>
<evidence type="ECO:0000256" key="1">
    <source>
        <dbReference type="ARBA" id="ARBA00022723"/>
    </source>
</evidence>
<gene>
    <name evidence="6" type="ORF">SLS60_004254</name>
</gene>
<dbReference type="Gene3D" id="4.10.1000.10">
    <property type="entry name" value="Zinc finger, CCCH-type"/>
    <property type="match status" value="1"/>
</dbReference>
<dbReference type="InterPro" id="IPR041367">
    <property type="entry name" value="Znf-CCCH_4"/>
</dbReference>
<dbReference type="Pfam" id="PF18044">
    <property type="entry name" value="zf-CCCH_4"/>
    <property type="match status" value="1"/>
</dbReference>
<dbReference type="SUPFAM" id="SSF90229">
    <property type="entry name" value="CCCH zinc finger"/>
    <property type="match status" value="1"/>
</dbReference>
<protein>
    <recommendedName>
        <fullName evidence="5">C3H1-type domain-containing protein</fullName>
    </recommendedName>
</protein>
<feature type="domain" description="C3H1-type" evidence="5">
    <location>
        <begin position="154"/>
        <end position="181"/>
    </location>
</feature>
<evidence type="ECO:0000256" key="4">
    <source>
        <dbReference type="PROSITE-ProRule" id="PRU00723"/>
    </source>
</evidence>